<feature type="domain" description="KNOX1" evidence="3">
    <location>
        <begin position="26"/>
        <end position="69"/>
    </location>
</feature>
<dbReference type="SMART" id="SM01256">
    <property type="entry name" value="KNOX2"/>
    <property type="match status" value="1"/>
</dbReference>
<keyword evidence="2" id="KW-0539">Nucleus</keyword>
<accession>A0A067FC85</accession>
<dbReference type="EMBL" id="KK784930">
    <property type="protein sequence ID" value="KDO60796.1"/>
    <property type="molecule type" value="Genomic_DNA"/>
</dbReference>
<evidence type="ECO:0008006" key="7">
    <source>
        <dbReference type="Google" id="ProtNLM"/>
    </source>
</evidence>
<evidence type="ECO:0000256" key="1">
    <source>
        <dbReference type="ARBA" id="ARBA00004123"/>
    </source>
</evidence>
<dbReference type="GO" id="GO:0005634">
    <property type="term" value="C:nucleus"/>
    <property type="evidence" value="ECO:0007669"/>
    <property type="project" value="UniProtKB-SubCell"/>
</dbReference>
<evidence type="ECO:0000256" key="2">
    <source>
        <dbReference type="ARBA" id="ARBA00023242"/>
    </source>
</evidence>
<evidence type="ECO:0000313" key="6">
    <source>
        <dbReference type="Proteomes" id="UP000027120"/>
    </source>
</evidence>
<proteinExistence type="predicted"/>
<dbReference type="InterPro" id="IPR005540">
    <property type="entry name" value="KNOX1"/>
</dbReference>
<name>A0A067FC85_CITSI</name>
<protein>
    <recommendedName>
        <fullName evidence="7">KNOX2 domain-containing protein</fullName>
    </recommendedName>
</protein>
<reference evidence="5 6" key="1">
    <citation type="submission" date="2014-04" db="EMBL/GenBank/DDBJ databases">
        <authorList>
            <consortium name="International Citrus Genome Consortium"/>
            <person name="Gmitter F."/>
            <person name="Chen C."/>
            <person name="Farmerie W."/>
            <person name="Harkins T."/>
            <person name="Desany B."/>
            <person name="Mohiuddin M."/>
            <person name="Kodira C."/>
            <person name="Borodovsky M."/>
            <person name="Lomsadze A."/>
            <person name="Burns P."/>
            <person name="Jenkins J."/>
            <person name="Prochnik S."/>
            <person name="Shu S."/>
            <person name="Chapman J."/>
            <person name="Pitluck S."/>
            <person name="Schmutz J."/>
            <person name="Rokhsar D."/>
        </authorList>
    </citation>
    <scope>NUCLEOTIDE SEQUENCE</scope>
</reference>
<dbReference type="STRING" id="2711.A0A067FC85"/>
<evidence type="ECO:0000259" key="4">
    <source>
        <dbReference type="SMART" id="SM01256"/>
    </source>
</evidence>
<feature type="domain" description="KNOX2" evidence="4">
    <location>
        <begin position="69"/>
        <end position="120"/>
    </location>
</feature>
<dbReference type="SMART" id="SM01255">
    <property type="entry name" value="KNOX1"/>
    <property type="match status" value="1"/>
</dbReference>
<gene>
    <name evidence="5" type="ORF">CISIN_1g040210mg</name>
</gene>
<sequence>MEANNNVSDENCKKGFVADVEEEDVETLKRRISSHPLYGLLIQTHLNCLKVSLGEVGEVGTTDAANLNQATIPSSSSELDLFMEAYCAILSKLKEDIEEPVKETESFIDATYVQLRELREDAPK</sequence>
<dbReference type="PANTHER" id="PTHR48452">
    <property type="entry name" value="FUSED COMPOUND LEAF 1"/>
    <property type="match status" value="1"/>
</dbReference>
<dbReference type="AlphaFoldDB" id="A0A067FC85"/>
<keyword evidence="6" id="KW-1185">Reference proteome</keyword>
<dbReference type="PANTHER" id="PTHR48452:SF1">
    <property type="entry name" value="FUSED COMPOUND LEAF 1"/>
    <property type="match status" value="1"/>
</dbReference>
<dbReference type="GO" id="GO:0003677">
    <property type="term" value="F:DNA binding"/>
    <property type="evidence" value="ECO:0007669"/>
    <property type="project" value="InterPro"/>
</dbReference>
<dbReference type="SMR" id="A0A067FC85"/>
<dbReference type="InterPro" id="IPR005541">
    <property type="entry name" value="KNOX2"/>
</dbReference>
<dbReference type="Pfam" id="PF03791">
    <property type="entry name" value="KNOX2"/>
    <property type="match status" value="1"/>
</dbReference>
<organism evidence="5 6">
    <name type="scientific">Citrus sinensis</name>
    <name type="common">Sweet orange</name>
    <name type="synonym">Citrus aurantium var. sinensis</name>
    <dbReference type="NCBI Taxonomy" id="2711"/>
    <lineage>
        <taxon>Eukaryota</taxon>
        <taxon>Viridiplantae</taxon>
        <taxon>Streptophyta</taxon>
        <taxon>Embryophyta</taxon>
        <taxon>Tracheophyta</taxon>
        <taxon>Spermatophyta</taxon>
        <taxon>Magnoliopsida</taxon>
        <taxon>eudicotyledons</taxon>
        <taxon>Gunneridae</taxon>
        <taxon>Pentapetalae</taxon>
        <taxon>rosids</taxon>
        <taxon>malvids</taxon>
        <taxon>Sapindales</taxon>
        <taxon>Rutaceae</taxon>
        <taxon>Aurantioideae</taxon>
        <taxon>Citrus</taxon>
    </lineage>
</organism>
<evidence type="ECO:0000313" key="5">
    <source>
        <dbReference type="EMBL" id="KDO60796.1"/>
    </source>
</evidence>
<dbReference type="Proteomes" id="UP000027120">
    <property type="component" value="Unassembled WGS sequence"/>
</dbReference>
<evidence type="ECO:0000259" key="3">
    <source>
        <dbReference type="SMART" id="SM01255"/>
    </source>
</evidence>
<comment type="subcellular location">
    <subcellularLocation>
        <location evidence="1">Nucleus</location>
    </subcellularLocation>
</comment>
<dbReference type="Pfam" id="PF03790">
    <property type="entry name" value="KNOX1"/>
    <property type="match status" value="1"/>
</dbReference>